<dbReference type="Proteomes" id="UP001596119">
    <property type="component" value="Unassembled WGS sequence"/>
</dbReference>
<proteinExistence type="predicted"/>
<dbReference type="InterPro" id="IPR006016">
    <property type="entry name" value="UspA"/>
</dbReference>
<dbReference type="SUPFAM" id="SSF52402">
    <property type="entry name" value="Adenine nucleotide alpha hydrolases-like"/>
    <property type="match status" value="1"/>
</dbReference>
<gene>
    <name evidence="2" type="ORF">ACFQH9_27255</name>
</gene>
<reference evidence="3" key="1">
    <citation type="journal article" date="2019" name="Int. J. Syst. Evol. Microbiol.">
        <title>The Global Catalogue of Microorganisms (GCM) 10K type strain sequencing project: providing services to taxonomists for standard genome sequencing and annotation.</title>
        <authorList>
            <consortium name="The Broad Institute Genomics Platform"/>
            <consortium name="The Broad Institute Genome Sequencing Center for Infectious Disease"/>
            <person name="Wu L."/>
            <person name="Ma J."/>
        </authorList>
    </citation>
    <scope>NUCLEOTIDE SEQUENCE [LARGE SCALE GENOMIC DNA]</scope>
    <source>
        <strain evidence="3">CGMCC 4.7397</strain>
    </source>
</reference>
<dbReference type="Gene3D" id="3.40.50.12370">
    <property type="match status" value="1"/>
</dbReference>
<accession>A0ABW1IEB0</accession>
<evidence type="ECO:0000259" key="1">
    <source>
        <dbReference type="Pfam" id="PF00582"/>
    </source>
</evidence>
<evidence type="ECO:0000313" key="2">
    <source>
        <dbReference type="EMBL" id="MFC5951967.1"/>
    </source>
</evidence>
<organism evidence="2 3">
    <name type="scientific">Pseudonocardia lutea</name>
    <dbReference type="NCBI Taxonomy" id="2172015"/>
    <lineage>
        <taxon>Bacteria</taxon>
        <taxon>Bacillati</taxon>
        <taxon>Actinomycetota</taxon>
        <taxon>Actinomycetes</taxon>
        <taxon>Pseudonocardiales</taxon>
        <taxon>Pseudonocardiaceae</taxon>
        <taxon>Pseudonocardia</taxon>
    </lineage>
</organism>
<dbReference type="Pfam" id="PF00582">
    <property type="entry name" value="Usp"/>
    <property type="match status" value="1"/>
</dbReference>
<protein>
    <submittedName>
        <fullName evidence="2">Universal stress protein</fullName>
    </submittedName>
</protein>
<feature type="domain" description="UspA" evidence="1">
    <location>
        <begin position="79"/>
        <end position="204"/>
    </location>
</feature>
<evidence type="ECO:0000313" key="3">
    <source>
        <dbReference type="Proteomes" id="UP001596119"/>
    </source>
</evidence>
<dbReference type="RefSeq" id="WP_379570425.1">
    <property type="nucleotide sequence ID" value="NZ_JBHSQK010000088.1"/>
</dbReference>
<keyword evidence="3" id="KW-1185">Reference proteome</keyword>
<dbReference type="EMBL" id="JBHSQK010000088">
    <property type="protein sequence ID" value="MFC5951967.1"/>
    <property type="molecule type" value="Genomic_DNA"/>
</dbReference>
<sequence>MTVLDRSPAGLGRMTVLLAEDGDAPVPGLPAWVRDWAVGAGAATEDASGSAPDVAVSRVFRTHRGAVLLLRRDPAGPPRRIVAAVQEHEADRPVVAAAASAATACRAGLRIVHAVPRSFGERSVGLAEAVERGHRLVASVGGAEELGVTVRRDLVRAWPHEILDETLDADLLVVGGPRPNGPAELGLTARAAVVHAQCSVLVVPRAG</sequence>
<comment type="caution">
    <text evidence="2">The sequence shown here is derived from an EMBL/GenBank/DDBJ whole genome shotgun (WGS) entry which is preliminary data.</text>
</comment>
<name>A0ABW1IEB0_9PSEU</name>